<feature type="region of interest" description="Disordered" evidence="1">
    <location>
        <begin position="234"/>
        <end position="265"/>
    </location>
</feature>
<dbReference type="InterPro" id="IPR028009">
    <property type="entry name" value="ESCO_Acetyltransf_dom"/>
</dbReference>
<dbReference type="eggNOG" id="KOG3014">
    <property type="taxonomic scope" value="Eukaryota"/>
</dbReference>
<comment type="caution">
    <text evidence="3">The sequence shown here is derived from an EMBL/GenBank/DDBJ whole genome shotgun (WGS) entry which is preliminary data.</text>
</comment>
<keyword evidence="4" id="KW-1185">Reference proteome</keyword>
<feature type="region of interest" description="Disordered" evidence="1">
    <location>
        <begin position="132"/>
        <end position="192"/>
    </location>
</feature>
<evidence type="ECO:0000313" key="3">
    <source>
        <dbReference type="EMBL" id="EIE26549.1"/>
    </source>
</evidence>
<feature type="compositionally biased region" description="Low complexity" evidence="1">
    <location>
        <begin position="137"/>
        <end position="157"/>
    </location>
</feature>
<dbReference type="GO" id="GO:0007064">
    <property type="term" value="P:mitotic sister chromatid cohesion"/>
    <property type="evidence" value="ECO:0007669"/>
    <property type="project" value="TreeGrafter"/>
</dbReference>
<dbReference type="GO" id="GO:0000785">
    <property type="term" value="C:chromatin"/>
    <property type="evidence" value="ECO:0007669"/>
    <property type="project" value="TreeGrafter"/>
</dbReference>
<accession>I0Z7D0</accession>
<dbReference type="PANTHER" id="PTHR45884">
    <property type="entry name" value="N-ACETYLTRANSFERASE ECO"/>
    <property type="match status" value="1"/>
</dbReference>
<dbReference type="GeneID" id="17044559"/>
<evidence type="ECO:0000256" key="1">
    <source>
        <dbReference type="SAM" id="MobiDB-lite"/>
    </source>
</evidence>
<name>I0Z7D0_COCSC</name>
<sequence>MTYAPGEENDERTHAAYHASLIQGVRFMGWQSERVVRRDEQSGRILLVLPSDSAAHLKKVTLLTIHINHRKRVNELSNLLENQLGLVDGWLLSVPCKVYLYVAASKRVVGCAMIQAVSTAYRVMPADDAKVSTADTSPCAHLPSAAPAAHRAAAGDGSDARADSPDRQCSGGEERPSVSENMVSAAAEAGPSSSCQTEIGGHGVGGGVLGGLGCCIGVRHDSVLGAANPWEAASAAGRASAPPEQDRGGAKVQPQQRQVPLRVDESTPEEAACGVRVIWVSVEARLQGLASKLLDVARSTFVTGYVIPRQELAFSQPTEHGRKFAASYTGCSSFLVYK</sequence>
<proteinExistence type="predicted"/>
<reference evidence="3 4" key="1">
    <citation type="journal article" date="2012" name="Genome Biol.">
        <title>The genome of the polar eukaryotic microalga coccomyxa subellipsoidea reveals traits of cold adaptation.</title>
        <authorList>
            <person name="Blanc G."/>
            <person name="Agarkova I."/>
            <person name="Grimwood J."/>
            <person name="Kuo A."/>
            <person name="Brueggeman A."/>
            <person name="Dunigan D."/>
            <person name="Gurnon J."/>
            <person name="Ladunga I."/>
            <person name="Lindquist E."/>
            <person name="Lucas S."/>
            <person name="Pangilinan J."/>
            <person name="Proschold T."/>
            <person name="Salamov A."/>
            <person name="Schmutz J."/>
            <person name="Weeks D."/>
            <person name="Yamada T."/>
            <person name="Claverie J.M."/>
            <person name="Grigoriev I."/>
            <person name="Van Etten J."/>
            <person name="Lomsadze A."/>
            <person name="Borodovsky M."/>
        </authorList>
    </citation>
    <scope>NUCLEOTIDE SEQUENCE [LARGE SCALE GENOMIC DNA]</scope>
    <source>
        <strain evidence="3 4">C-169</strain>
    </source>
</reference>
<evidence type="ECO:0000313" key="4">
    <source>
        <dbReference type="Proteomes" id="UP000007264"/>
    </source>
</evidence>
<protein>
    <recommendedName>
        <fullName evidence="2">N-acetyltransferase ESCO acetyl-transferase domain-containing protein</fullName>
    </recommendedName>
</protein>
<feature type="compositionally biased region" description="Basic and acidic residues" evidence="1">
    <location>
        <begin position="158"/>
        <end position="177"/>
    </location>
</feature>
<dbReference type="KEGG" id="csl:COCSUDRAFT_39615"/>
<gene>
    <name evidence="3" type="ORF">COCSUDRAFT_39615</name>
</gene>
<dbReference type="Proteomes" id="UP000007264">
    <property type="component" value="Unassembled WGS sequence"/>
</dbReference>
<dbReference type="RefSeq" id="XP_005651093.1">
    <property type="nucleotide sequence ID" value="XM_005651036.1"/>
</dbReference>
<dbReference type="EMBL" id="AGSI01000002">
    <property type="protein sequence ID" value="EIE26549.1"/>
    <property type="molecule type" value="Genomic_DNA"/>
</dbReference>
<feature type="compositionally biased region" description="Low complexity" evidence="1">
    <location>
        <begin position="252"/>
        <end position="261"/>
    </location>
</feature>
<organism evidence="3 4">
    <name type="scientific">Coccomyxa subellipsoidea (strain C-169)</name>
    <name type="common">Green microalga</name>
    <dbReference type="NCBI Taxonomy" id="574566"/>
    <lineage>
        <taxon>Eukaryota</taxon>
        <taxon>Viridiplantae</taxon>
        <taxon>Chlorophyta</taxon>
        <taxon>core chlorophytes</taxon>
        <taxon>Trebouxiophyceae</taxon>
        <taxon>Trebouxiophyceae incertae sedis</taxon>
        <taxon>Coccomyxaceae</taxon>
        <taxon>Coccomyxa</taxon>
        <taxon>Coccomyxa subellipsoidea</taxon>
    </lineage>
</organism>
<dbReference type="Pfam" id="PF13880">
    <property type="entry name" value="Acetyltransf_13"/>
    <property type="match status" value="1"/>
</dbReference>
<dbReference type="AlphaFoldDB" id="I0Z7D0"/>
<dbReference type="PANTHER" id="PTHR45884:SF2">
    <property type="entry name" value="N-ACETYLTRANSFERASE ECO"/>
    <property type="match status" value="1"/>
</dbReference>
<dbReference type="STRING" id="574566.I0Z7D0"/>
<dbReference type="GO" id="GO:0061733">
    <property type="term" value="F:protein-lysine-acetyltransferase activity"/>
    <property type="evidence" value="ECO:0007669"/>
    <property type="project" value="TreeGrafter"/>
</dbReference>
<evidence type="ECO:0000259" key="2">
    <source>
        <dbReference type="Pfam" id="PF13880"/>
    </source>
</evidence>
<dbReference type="GO" id="GO:0005634">
    <property type="term" value="C:nucleus"/>
    <property type="evidence" value="ECO:0007669"/>
    <property type="project" value="TreeGrafter"/>
</dbReference>
<dbReference type="OrthoDB" id="513947at2759"/>
<feature type="domain" description="N-acetyltransferase ESCO acetyl-transferase" evidence="2">
    <location>
        <begin position="270"/>
        <end position="337"/>
    </location>
</feature>